<protein>
    <submittedName>
        <fullName evidence="2">VOC family protein</fullName>
    </submittedName>
</protein>
<dbReference type="SUPFAM" id="SSF54593">
    <property type="entry name" value="Glyoxalase/Bleomycin resistance protein/Dihydroxybiphenyl dioxygenase"/>
    <property type="match status" value="1"/>
</dbReference>
<dbReference type="EMBL" id="JACIUY010000063">
    <property type="protein sequence ID" value="MBB1086617.1"/>
    <property type="molecule type" value="Genomic_DNA"/>
</dbReference>
<dbReference type="Proteomes" id="UP000518255">
    <property type="component" value="Unassembled WGS sequence"/>
</dbReference>
<proteinExistence type="predicted"/>
<dbReference type="InterPro" id="IPR025870">
    <property type="entry name" value="Glyoxalase-like_dom"/>
</dbReference>
<evidence type="ECO:0000259" key="1">
    <source>
        <dbReference type="Pfam" id="PF13468"/>
    </source>
</evidence>
<dbReference type="PANTHER" id="PTHR40265">
    <property type="entry name" value="BLL2707 PROTEIN"/>
    <property type="match status" value="1"/>
</dbReference>
<dbReference type="InterPro" id="IPR029068">
    <property type="entry name" value="Glyas_Bleomycin-R_OHBP_Dase"/>
</dbReference>
<organism evidence="2 3">
    <name type="scientific">Limosilactobacillus fastidiosus</name>
    <dbReference type="NCBI Taxonomy" id="2759855"/>
    <lineage>
        <taxon>Bacteria</taxon>
        <taxon>Bacillati</taxon>
        <taxon>Bacillota</taxon>
        <taxon>Bacilli</taxon>
        <taxon>Lactobacillales</taxon>
        <taxon>Lactobacillaceae</taxon>
        <taxon>Limosilactobacillus</taxon>
    </lineage>
</organism>
<reference evidence="2 3" key="1">
    <citation type="submission" date="2020-07" db="EMBL/GenBank/DDBJ databases">
        <title>Description of Limosilactobacillus balticus sp. nov., Limosilactobacillus agrestis sp. nov., Limosilactobacillus albertensis sp. nov., Limosilactobacillus rudii sp. nov., Limosilactobacillus fastidiosus sp. nov., five novel Limosilactobacillus species isolated from the vertebrate gastrointestinal tract, and proposal of 6 subspecies of Limosilactobacillus reuteri adapted to the gastrointestinal tract of specific vertebrate hosts.</title>
        <authorList>
            <person name="Li F."/>
            <person name="Cheng C."/>
            <person name="Zheng J."/>
            <person name="Quevedo R.M."/>
            <person name="Li J."/>
            <person name="Roos S."/>
            <person name="Gaenzle M.G."/>
            <person name="Walter J."/>
        </authorList>
    </citation>
    <scope>NUCLEOTIDE SEQUENCE [LARGE SCALE GENOMIC DNA]</scope>
    <source>
        <strain evidence="2 3">WF-MA3-C</strain>
    </source>
</reference>
<feature type="domain" description="Glyoxalase-like" evidence="1">
    <location>
        <begin position="7"/>
        <end position="200"/>
    </location>
</feature>
<gene>
    <name evidence="2" type="ORF">H5R63_07490</name>
</gene>
<dbReference type="PANTHER" id="PTHR40265:SF1">
    <property type="entry name" value="GLYOXALASE-LIKE DOMAIN-CONTAINING PROTEIN"/>
    <property type="match status" value="1"/>
</dbReference>
<dbReference type="RefSeq" id="WP_182581484.1">
    <property type="nucleotide sequence ID" value="NZ_JACIUY010000063.1"/>
</dbReference>
<dbReference type="Pfam" id="PF13468">
    <property type="entry name" value="Glyoxalase_3"/>
    <property type="match status" value="1"/>
</dbReference>
<accession>A0A7W3U0E0</accession>
<dbReference type="Gene3D" id="3.10.180.10">
    <property type="entry name" value="2,3-Dihydroxybiphenyl 1,2-Dioxygenase, domain 1"/>
    <property type="match status" value="1"/>
</dbReference>
<sequence length="258" mass="29651">MTETLNWDHTVADVTDLPAAIDYFNSKGLKFIAGEKHEAWGTEDARDYFGLNYLELITVANPERAHSFTYENNSSIFTAVEDYFNGLQRFTTIAIRTNDIAATRQRLQELGLEVGEIINGERLTPTGNLIQWQMFCVNGELAHYLPAPFFIQWGRDDDSRRESLKSQGIIKFHPAGELFVKRAIFHVTDPQEAAKQWSAILQSEVTREGKDFIVRLGDKELKFEHGDENRLFKLIYHGAKESQQLRLGQIRLDLEKEK</sequence>
<evidence type="ECO:0000313" key="2">
    <source>
        <dbReference type="EMBL" id="MBB1086617.1"/>
    </source>
</evidence>
<dbReference type="AlphaFoldDB" id="A0A7W3U0E0"/>
<name>A0A7W3U0E0_9LACO</name>
<evidence type="ECO:0000313" key="3">
    <source>
        <dbReference type="Proteomes" id="UP000518255"/>
    </source>
</evidence>
<comment type="caution">
    <text evidence="2">The sequence shown here is derived from an EMBL/GenBank/DDBJ whole genome shotgun (WGS) entry which is preliminary data.</text>
</comment>